<evidence type="ECO:0000313" key="3">
    <source>
        <dbReference type="Proteomes" id="UP001432322"/>
    </source>
</evidence>
<evidence type="ECO:0000256" key="1">
    <source>
        <dbReference type="SAM" id="MobiDB-lite"/>
    </source>
</evidence>
<dbReference type="AlphaFoldDB" id="A0AAV5WAU5"/>
<proteinExistence type="predicted"/>
<dbReference type="EMBL" id="BTSY01000005">
    <property type="protein sequence ID" value="GMT28957.1"/>
    <property type="molecule type" value="Genomic_DNA"/>
</dbReference>
<name>A0AAV5WAU5_9BILA</name>
<feature type="region of interest" description="Disordered" evidence="1">
    <location>
        <begin position="220"/>
        <end position="262"/>
    </location>
</feature>
<feature type="compositionally biased region" description="Polar residues" evidence="1">
    <location>
        <begin position="1"/>
        <end position="34"/>
    </location>
</feature>
<feature type="region of interest" description="Disordered" evidence="1">
    <location>
        <begin position="153"/>
        <end position="207"/>
    </location>
</feature>
<feature type="non-terminal residue" evidence="2">
    <location>
        <position position="1"/>
    </location>
</feature>
<protein>
    <recommendedName>
        <fullName evidence="4">Ribosomal protein</fullName>
    </recommendedName>
</protein>
<sequence>SPGNTTTSHGLHTVHSSTSLTEFTSASGTTSNDSIETEISIEEKRKKELIREERRIKYRAAGIHVVADEDDRTEFEPSVNVWQVDRKIVNKLQWKAGYFPVHSDEKPKKPRNVKRKEFNFNEYRKMFNEYRERMKLQSVYQILKDAVSFDEKTKKNENKEELKEAIDMKKEKTSEMKDAISLEEKSSKERSTKEKEEDGGKTVEDYSRAATRLITSVMAACVNEKKEKKKDELKGDQSMKEKKEEKTQEERKEEKKEEKKEE</sequence>
<evidence type="ECO:0008006" key="4">
    <source>
        <dbReference type="Google" id="ProtNLM"/>
    </source>
</evidence>
<feature type="region of interest" description="Disordered" evidence="1">
    <location>
        <begin position="1"/>
        <end position="36"/>
    </location>
</feature>
<evidence type="ECO:0000313" key="2">
    <source>
        <dbReference type="EMBL" id="GMT28957.1"/>
    </source>
</evidence>
<keyword evidence="3" id="KW-1185">Reference proteome</keyword>
<reference evidence="2" key="1">
    <citation type="submission" date="2023-10" db="EMBL/GenBank/DDBJ databases">
        <title>Genome assembly of Pristionchus species.</title>
        <authorList>
            <person name="Yoshida K."/>
            <person name="Sommer R.J."/>
        </authorList>
    </citation>
    <scope>NUCLEOTIDE SEQUENCE</scope>
    <source>
        <strain evidence="2">RS5133</strain>
    </source>
</reference>
<dbReference type="Proteomes" id="UP001432322">
    <property type="component" value="Unassembled WGS sequence"/>
</dbReference>
<feature type="non-terminal residue" evidence="2">
    <location>
        <position position="262"/>
    </location>
</feature>
<gene>
    <name evidence="2" type="ORF">PFISCL1PPCAC_20254</name>
</gene>
<accession>A0AAV5WAU5</accession>
<feature type="compositionally biased region" description="Basic and acidic residues" evidence="1">
    <location>
        <begin position="223"/>
        <end position="262"/>
    </location>
</feature>
<comment type="caution">
    <text evidence="2">The sequence shown here is derived from an EMBL/GenBank/DDBJ whole genome shotgun (WGS) entry which is preliminary data.</text>
</comment>
<organism evidence="2 3">
    <name type="scientific">Pristionchus fissidentatus</name>
    <dbReference type="NCBI Taxonomy" id="1538716"/>
    <lineage>
        <taxon>Eukaryota</taxon>
        <taxon>Metazoa</taxon>
        <taxon>Ecdysozoa</taxon>
        <taxon>Nematoda</taxon>
        <taxon>Chromadorea</taxon>
        <taxon>Rhabditida</taxon>
        <taxon>Rhabditina</taxon>
        <taxon>Diplogasteromorpha</taxon>
        <taxon>Diplogasteroidea</taxon>
        <taxon>Neodiplogasteridae</taxon>
        <taxon>Pristionchus</taxon>
    </lineage>
</organism>